<feature type="transmembrane region" description="Helical" evidence="1">
    <location>
        <begin position="128"/>
        <end position="148"/>
    </location>
</feature>
<evidence type="ECO:0000313" key="2">
    <source>
        <dbReference type="EMBL" id="MDZ7282394.1"/>
    </source>
</evidence>
<gene>
    <name evidence="2" type="ORF">N4G62_10190</name>
</gene>
<dbReference type="Proteomes" id="UP001292182">
    <property type="component" value="Unassembled WGS sequence"/>
</dbReference>
<keyword evidence="3" id="KW-1185">Reference proteome</keyword>
<feature type="transmembrane region" description="Helical" evidence="1">
    <location>
        <begin position="64"/>
        <end position="83"/>
    </location>
</feature>
<keyword evidence="1" id="KW-1133">Transmembrane helix</keyword>
<protein>
    <submittedName>
        <fullName evidence="2">Uncharacterized protein</fullName>
    </submittedName>
</protein>
<evidence type="ECO:0000313" key="3">
    <source>
        <dbReference type="Proteomes" id="UP001292182"/>
    </source>
</evidence>
<comment type="caution">
    <text evidence="2">The sequence shown here is derived from an EMBL/GenBank/DDBJ whole genome shotgun (WGS) entry which is preliminary data.</text>
</comment>
<dbReference type="EMBL" id="JAOBTW010000009">
    <property type="protein sequence ID" value="MDZ7282394.1"/>
    <property type="molecule type" value="Genomic_DNA"/>
</dbReference>
<keyword evidence="1" id="KW-0812">Transmembrane</keyword>
<accession>A0ABU5LR24</accession>
<reference evidence="3" key="1">
    <citation type="submission" date="2023-07" db="EMBL/GenBank/DDBJ databases">
        <title>Whole genome sequence analysis of rice epiphytic Sphingomonas sanguinis OsEp_Plm_15B2.</title>
        <authorList>
            <person name="Sahu K.P."/>
            <person name="Asharani P."/>
            <person name="Reddy B."/>
            <person name="Kumar A."/>
        </authorList>
    </citation>
    <scope>NUCLEOTIDE SEQUENCE [LARGE SCALE GENOMIC DNA]</scope>
    <source>
        <strain evidence="3">OsEp_Plm_15B2</strain>
    </source>
</reference>
<feature type="transmembrane region" description="Helical" evidence="1">
    <location>
        <begin position="95"/>
        <end position="112"/>
    </location>
</feature>
<name>A0ABU5LR24_9SPHN</name>
<proteinExistence type="predicted"/>
<feature type="transmembrane region" description="Helical" evidence="1">
    <location>
        <begin position="12"/>
        <end position="29"/>
    </location>
</feature>
<evidence type="ECO:0000256" key="1">
    <source>
        <dbReference type="SAM" id="Phobius"/>
    </source>
</evidence>
<organism evidence="2 3">
    <name type="scientific">Sphingomonas sanguinis</name>
    <dbReference type="NCBI Taxonomy" id="33051"/>
    <lineage>
        <taxon>Bacteria</taxon>
        <taxon>Pseudomonadati</taxon>
        <taxon>Pseudomonadota</taxon>
        <taxon>Alphaproteobacteria</taxon>
        <taxon>Sphingomonadales</taxon>
        <taxon>Sphingomonadaceae</taxon>
        <taxon>Sphingomonas</taxon>
    </lineage>
</organism>
<sequence length="171" mass="18655">MNPSLATRLRNLCLILLGIVAFVAMGEALQDRFHIPFDTTYRVACALACLAFIAKLGWDSSGETWPWIGLGLAALVNIALFFTPIRHQPASRGELMIFALPDLVVVLAARIWDYPVADDHQRAVRQQLVMGLIIAIAVSALLLATIFIPNRPRHRGHPANSLNAAATLHSG</sequence>
<keyword evidence="1" id="KW-0472">Membrane</keyword>
<dbReference type="RefSeq" id="WP_322539408.1">
    <property type="nucleotide sequence ID" value="NZ_JAOBTW010000009.1"/>
</dbReference>